<dbReference type="Proteomes" id="UP000019149">
    <property type="component" value="Unassembled WGS sequence"/>
</dbReference>
<sequence length="393" mass="45690">MRLNAPELNRWLTSYIIPTKSTFLKLSMLPAFKMGEHELTNRNSTIILYMLLDKLGFFEMLFKNTRQVAMQLTQILKQSFILNSNCFCPDTSTTFLVMEVTFHYAPYVIHFKRRLLFMVDKWYIISIILKDQIRKEVSILSLIQGISVLRSSFCLFGSTSKVGSSKNVSSVGRFLDCLLKKITCPSSYLWTVASDGESGERILLNCYFYRVMRYSLDHHRSFELSKYKNENISDSLLTGTQEKSYNILVNQQSSSPIGHARGRKKGEKQATIRVTLAFLRSSLKETLFQVLKNEGRFMRRFPLINSRLYSARGLQMTISFSDTGYESELRYGRKPKNKFGVLISSGGKENDDYGETTFYTKIHYFHYHHIALEQLHSHYLSHLRDEFKSNRDP</sequence>
<dbReference type="GeneID" id="36340378"/>
<accession>W6V370</accession>
<reference evidence="1 2" key="1">
    <citation type="journal article" date="2013" name="Nat. Genet.">
        <title>The genome of the hydatid tapeworm Echinococcus granulosus.</title>
        <authorList>
            <person name="Zheng H."/>
            <person name="Zhang W."/>
            <person name="Zhang L."/>
            <person name="Zhang Z."/>
            <person name="Li J."/>
            <person name="Lu G."/>
            <person name="Zhu Y."/>
            <person name="Wang Y."/>
            <person name="Huang Y."/>
            <person name="Liu J."/>
            <person name="Kang H."/>
            <person name="Chen J."/>
            <person name="Wang L."/>
            <person name="Chen A."/>
            <person name="Yu S."/>
            <person name="Gao Z."/>
            <person name="Jin L."/>
            <person name="Gu W."/>
            <person name="Wang Z."/>
            <person name="Zhao L."/>
            <person name="Shi B."/>
            <person name="Wen H."/>
            <person name="Lin R."/>
            <person name="Jones M.K."/>
            <person name="Brejova B."/>
            <person name="Vinar T."/>
            <person name="Zhao G."/>
            <person name="McManus D.P."/>
            <person name="Chen Z."/>
            <person name="Zhou Y."/>
            <person name="Wang S."/>
        </authorList>
    </citation>
    <scope>NUCLEOTIDE SEQUENCE [LARGE SCALE GENOMIC DNA]</scope>
</reference>
<comment type="caution">
    <text evidence="1">The sequence shown here is derived from an EMBL/GenBank/DDBJ whole genome shotgun (WGS) entry which is preliminary data.</text>
</comment>
<dbReference type="CTD" id="36340378"/>
<proteinExistence type="predicted"/>
<evidence type="ECO:0000313" key="2">
    <source>
        <dbReference type="Proteomes" id="UP000019149"/>
    </source>
</evidence>
<organism evidence="1 2">
    <name type="scientific">Echinococcus granulosus</name>
    <name type="common">Hydatid tapeworm</name>
    <dbReference type="NCBI Taxonomy" id="6210"/>
    <lineage>
        <taxon>Eukaryota</taxon>
        <taxon>Metazoa</taxon>
        <taxon>Spiralia</taxon>
        <taxon>Lophotrochozoa</taxon>
        <taxon>Platyhelminthes</taxon>
        <taxon>Cestoda</taxon>
        <taxon>Eucestoda</taxon>
        <taxon>Cyclophyllidea</taxon>
        <taxon>Taeniidae</taxon>
        <taxon>Echinococcus</taxon>
        <taxon>Echinococcus granulosus group</taxon>
    </lineage>
</organism>
<dbReference type="EMBL" id="APAU02000030">
    <property type="protein sequence ID" value="EUB60469.1"/>
    <property type="molecule type" value="Genomic_DNA"/>
</dbReference>
<evidence type="ECO:0000313" key="1">
    <source>
        <dbReference type="EMBL" id="EUB60469.1"/>
    </source>
</evidence>
<keyword evidence="2" id="KW-1185">Reference proteome</keyword>
<gene>
    <name evidence="1" type="ORF">EGR_04663</name>
</gene>
<name>W6V370_ECHGR</name>
<dbReference type="AlphaFoldDB" id="W6V370"/>
<protein>
    <submittedName>
        <fullName evidence="1">Uncharacterized protein</fullName>
    </submittedName>
</protein>
<dbReference type="KEGG" id="egl:EGR_04663"/>
<dbReference type="RefSeq" id="XP_024351665.1">
    <property type="nucleotide sequence ID" value="XM_024493912.1"/>
</dbReference>